<dbReference type="EMBL" id="MU859094">
    <property type="protein sequence ID" value="KAK3954145.1"/>
    <property type="molecule type" value="Genomic_DNA"/>
</dbReference>
<evidence type="ECO:0000313" key="2">
    <source>
        <dbReference type="Proteomes" id="UP001303222"/>
    </source>
</evidence>
<protein>
    <submittedName>
        <fullName evidence="1">Uncharacterized protein</fullName>
    </submittedName>
</protein>
<reference evidence="1" key="2">
    <citation type="submission" date="2023-06" db="EMBL/GenBank/DDBJ databases">
        <authorList>
            <consortium name="Lawrence Berkeley National Laboratory"/>
            <person name="Mondo S.J."/>
            <person name="Hensen N."/>
            <person name="Bonometti L."/>
            <person name="Westerberg I."/>
            <person name="Brannstrom I.O."/>
            <person name="Guillou S."/>
            <person name="Cros-Aarteil S."/>
            <person name="Calhoun S."/>
            <person name="Haridas S."/>
            <person name="Kuo A."/>
            <person name="Pangilinan J."/>
            <person name="Riley R."/>
            <person name="Labutti K."/>
            <person name="Andreopoulos B."/>
            <person name="Lipzen A."/>
            <person name="Chen C."/>
            <person name="Yanf M."/>
            <person name="Daum C."/>
            <person name="Ng V."/>
            <person name="Clum A."/>
            <person name="Steindorff A."/>
            <person name="Ohm R."/>
            <person name="Martin F."/>
            <person name="Silar P."/>
            <person name="Natvig D."/>
            <person name="Lalanne C."/>
            <person name="Gautier V."/>
            <person name="Ament-Velasquez S.L."/>
            <person name="Kruys A."/>
            <person name="Hutchinson M.I."/>
            <person name="Powell A.J."/>
            <person name="Barry K."/>
            <person name="Miller A.N."/>
            <person name="Grigoriev I.V."/>
            <person name="Debuchy R."/>
            <person name="Gladieux P."/>
            <person name="Thoren M.H."/>
            <person name="Johannesson H."/>
        </authorList>
    </citation>
    <scope>NUCLEOTIDE SEQUENCE</scope>
    <source>
        <strain evidence="1">CBS 626.80</strain>
    </source>
</reference>
<dbReference type="Proteomes" id="UP001303222">
    <property type="component" value="Unassembled WGS sequence"/>
</dbReference>
<evidence type="ECO:0000313" key="1">
    <source>
        <dbReference type="EMBL" id="KAK3954145.1"/>
    </source>
</evidence>
<dbReference type="InterPro" id="IPR043129">
    <property type="entry name" value="ATPase_NBD"/>
</dbReference>
<proteinExistence type="predicted"/>
<sequence length="386" mass="42610">MSAHEGPDFLAIGIDFGTTHSAASWASSHDGQAIHHVTGWPSPDERLKGESQIPTQIDLQTGAWGLLAPKDGTTIRWLKLLLLNPGDLGEDVRESGYLNTMRQLLQVHEGTTGCGIVGLIAYFFQQVWEHTIHDVERQITVGRQRLKVAVTVPASWPNYARETLLAATKEGIRGHRLSSQTTVTLLDEADAAATYSLYGMEMSPEVEINDTFLVCDCGGGMVDITGYFKSSSCSSTKVERITETKGKFCGGFLVDTSFENWSKRKLPSAMTADGAFQNYVKHEWEYTIKRSFSGRNAREASSANAENGSPEQLKIPKDSATQFFAKTYSGIRQLITDNSKAVEKQCGKIPRKSSLSEVLVLLPICIRNFIASFKTSCSPHKHGRRW</sequence>
<comment type="caution">
    <text evidence="1">The sequence shown here is derived from an EMBL/GenBank/DDBJ whole genome shotgun (WGS) entry which is preliminary data.</text>
</comment>
<dbReference type="CDD" id="cd10170">
    <property type="entry name" value="ASKHA_NBD_HSP70"/>
    <property type="match status" value="1"/>
</dbReference>
<organism evidence="1 2">
    <name type="scientific">Pseudoneurospora amorphoporcata</name>
    <dbReference type="NCBI Taxonomy" id="241081"/>
    <lineage>
        <taxon>Eukaryota</taxon>
        <taxon>Fungi</taxon>
        <taxon>Dikarya</taxon>
        <taxon>Ascomycota</taxon>
        <taxon>Pezizomycotina</taxon>
        <taxon>Sordariomycetes</taxon>
        <taxon>Sordariomycetidae</taxon>
        <taxon>Sordariales</taxon>
        <taxon>Sordariaceae</taxon>
        <taxon>Pseudoneurospora</taxon>
    </lineage>
</organism>
<reference evidence="1" key="1">
    <citation type="journal article" date="2023" name="Mol. Phylogenet. Evol.">
        <title>Genome-scale phylogeny and comparative genomics of the fungal order Sordariales.</title>
        <authorList>
            <person name="Hensen N."/>
            <person name="Bonometti L."/>
            <person name="Westerberg I."/>
            <person name="Brannstrom I.O."/>
            <person name="Guillou S."/>
            <person name="Cros-Aarteil S."/>
            <person name="Calhoun S."/>
            <person name="Haridas S."/>
            <person name="Kuo A."/>
            <person name="Mondo S."/>
            <person name="Pangilinan J."/>
            <person name="Riley R."/>
            <person name="LaButti K."/>
            <person name="Andreopoulos B."/>
            <person name="Lipzen A."/>
            <person name="Chen C."/>
            <person name="Yan M."/>
            <person name="Daum C."/>
            <person name="Ng V."/>
            <person name="Clum A."/>
            <person name="Steindorff A."/>
            <person name="Ohm R.A."/>
            <person name="Martin F."/>
            <person name="Silar P."/>
            <person name="Natvig D.O."/>
            <person name="Lalanne C."/>
            <person name="Gautier V."/>
            <person name="Ament-Velasquez S.L."/>
            <person name="Kruys A."/>
            <person name="Hutchinson M.I."/>
            <person name="Powell A.J."/>
            <person name="Barry K."/>
            <person name="Miller A.N."/>
            <person name="Grigoriev I.V."/>
            <person name="Debuchy R."/>
            <person name="Gladieux P."/>
            <person name="Hiltunen Thoren M."/>
            <person name="Johannesson H."/>
        </authorList>
    </citation>
    <scope>NUCLEOTIDE SEQUENCE</scope>
    <source>
        <strain evidence="1">CBS 626.80</strain>
    </source>
</reference>
<dbReference type="PANTHER" id="PTHR14187">
    <property type="entry name" value="ALPHA KINASE/ELONGATION FACTOR 2 KINASE"/>
    <property type="match status" value="1"/>
</dbReference>
<dbReference type="Gene3D" id="3.30.420.40">
    <property type="match status" value="1"/>
</dbReference>
<accession>A0AAN6NY00</accession>
<dbReference type="AlphaFoldDB" id="A0AAN6NY00"/>
<dbReference type="SUPFAM" id="SSF53067">
    <property type="entry name" value="Actin-like ATPase domain"/>
    <property type="match status" value="2"/>
</dbReference>
<dbReference type="PANTHER" id="PTHR14187:SF5">
    <property type="entry name" value="HEAT SHOCK 70 KDA PROTEIN 12A"/>
    <property type="match status" value="1"/>
</dbReference>
<name>A0AAN6NY00_9PEZI</name>
<keyword evidence="2" id="KW-1185">Reference proteome</keyword>
<gene>
    <name evidence="1" type="ORF">QBC32DRAFT_322881</name>
</gene>